<keyword evidence="3" id="KW-1185">Reference proteome</keyword>
<dbReference type="InParanoid" id="A0A0P0W1C7"/>
<feature type="non-terminal residue" evidence="2">
    <location>
        <position position="1"/>
    </location>
</feature>
<feature type="region of interest" description="Disordered" evidence="1">
    <location>
        <begin position="18"/>
        <end position="59"/>
    </location>
</feature>
<dbReference type="Gramene" id="Os03t0639200-01">
    <property type="protein sequence ID" value="Os03t0639200-01"/>
    <property type="gene ID" value="Os03g0639200"/>
</dbReference>
<reference evidence="2 3" key="3">
    <citation type="journal article" date="2013" name="Rice">
        <title>Improvement of the Oryza sativa Nipponbare reference genome using next generation sequence and optical map data.</title>
        <authorList>
            <person name="Kawahara Y."/>
            <person name="de la Bastide M."/>
            <person name="Hamilton J.P."/>
            <person name="Kanamori H."/>
            <person name="McCombie W.R."/>
            <person name="Ouyang S."/>
            <person name="Schwartz D.C."/>
            <person name="Tanaka T."/>
            <person name="Wu J."/>
            <person name="Zhou S."/>
            <person name="Childs K.L."/>
            <person name="Davidson R.M."/>
            <person name="Lin H."/>
            <person name="Quesada-Ocampo L."/>
            <person name="Vaillancourt B."/>
            <person name="Sakai H."/>
            <person name="Lee S.S."/>
            <person name="Kim J."/>
            <person name="Numa H."/>
            <person name="Itoh T."/>
            <person name="Buell C.R."/>
            <person name="Matsumoto T."/>
        </authorList>
    </citation>
    <scope>NUCLEOTIDE SEQUENCE [LARGE SCALE GENOMIC DNA]</scope>
    <source>
        <strain evidence="3">cv. Nipponbare</strain>
    </source>
</reference>
<protein>
    <submittedName>
        <fullName evidence="2">Os03g0639200 protein</fullName>
    </submittedName>
</protein>
<evidence type="ECO:0000313" key="2">
    <source>
        <dbReference type="EMBL" id="BAS85414.1"/>
    </source>
</evidence>
<organism evidence="2 3">
    <name type="scientific">Oryza sativa subsp. japonica</name>
    <name type="common">Rice</name>
    <dbReference type="NCBI Taxonomy" id="39947"/>
    <lineage>
        <taxon>Eukaryota</taxon>
        <taxon>Viridiplantae</taxon>
        <taxon>Streptophyta</taxon>
        <taxon>Embryophyta</taxon>
        <taxon>Tracheophyta</taxon>
        <taxon>Spermatophyta</taxon>
        <taxon>Magnoliopsida</taxon>
        <taxon>Liliopsida</taxon>
        <taxon>Poales</taxon>
        <taxon>Poaceae</taxon>
        <taxon>BOP clade</taxon>
        <taxon>Oryzoideae</taxon>
        <taxon>Oryzeae</taxon>
        <taxon>Oryzinae</taxon>
        <taxon>Oryza</taxon>
        <taxon>Oryza sativa</taxon>
    </lineage>
</organism>
<dbReference type="EMBL" id="AP014959">
    <property type="protein sequence ID" value="BAS85414.1"/>
    <property type="molecule type" value="Genomic_DNA"/>
</dbReference>
<proteinExistence type="predicted"/>
<gene>
    <name evidence="2" type="ordered locus">Os03g0639200</name>
    <name evidence="2" type="ORF">OSNPB_030639200</name>
</gene>
<dbReference type="Proteomes" id="UP000059680">
    <property type="component" value="Chromosome 3"/>
</dbReference>
<evidence type="ECO:0000256" key="1">
    <source>
        <dbReference type="SAM" id="MobiDB-lite"/>
    </source>
</evidence>
<dbReference type="AlphaFoldDB" id="A0A0P0W1C7"/>
<accession>A0A0P0W1C7</accession>
<evidence type="ECO:0000313" key="3">
    <source>
        <dbReference type="Proteomes" id="UP000059680"/>
    </source>
</evidence>
<sequence>KLPSALALSLALLLDPPPPRLHRRRPPLPSAAAVATPLTASGGGATSSSSSSSRHFGFRLVPPPPATPPLLLRQAPASAGGWFPAGWLIYLAPPEESFCSRSRVNRPAHPARVYVPRNPQFRALVVCWRSRTHLAGSV</sequence>
<name>A0A0P0W1C7_ORYSJ</name>
<reference evidence="3" key="1">
    <citation type="journal article" date="2005" name="Nature">
        <title>The map-based sequence of the rice genome.</title>
        <authorList>
            <consortium name="International rice genome sequencing project (IRGSP)"/>
            <person name="Matsumoto T."/>
            <person name="Wu J."/>
            <person name="Kanamori H."/>
            <person name="Katayose Y."/>
            <person name="Fujisawa M."/>
            <person name="Namiki N."/>
            <person name="Mizuno H."/>
            <person name="Yamamoto K."/>
            <person name="Antonio B.A."/>
            <person name="Baba T."/>
            <person name="Sakata K."/>
            <person name="Nagamura Y."/>
            <person name="Aoki H."/>
            <person name="Arikawa K."/>
            <person name="Arita K."/>
            <person name="Bito T."/>
            <person name="Chiden Y."/>
            <person name="Fujitsuka N."/>
            <person name="Fukunaka R."/>
            <person name="Hamada M."/>
            <person name="Harada C."/>
            <person name="Hayashi A."/>
            <person name="Hijishita S."/>
            <person name="Honda M."/>
            <person name="Hosokawa S."/>
            <person name="Ichikawa Y."/>
            <person name="Idonuma A."/>
            <person name="Iijima M."/>
            <person name="Ikeda M."/>
            <person name="Ikeno M."/>
            <person name="Ito K."/>
            <person name="Ito S."/>
            <person name="Ito T."/>
            <person name="Ito Y."/>
            <person name="Ito Y."/>
            <person name="Iwabuchi A."/>
            <person name="Kamiya K."/>
            <person name="Karasawa W."/>
            <person name="Kurita K."/>
            <person name="Katagiri S."/>
            <person name="Kikuta A."/>
            <person name="Kobayashi H."/>
            <person name="Kobayashi N."/>
            <person name="Machita K."/>
            <person name="Maehara T."/>
            <person name="Masukawa M."/>
            <person name="Mizubayashi T."/>
            <person name="Mukai Y."/>
            <person name="Nagasaki H."/>
            <person name="Nagata Y."/>
            <person name="Naito S."/>
            <person name="Nakashima M."/>
            <person name="Nakama Y."/>
            <person name="Nakamichi Y."/>
            <person name="Nakamura M."/>
            <person name="Meguro A."/>
            <person name="Negishi M."/>
            <person name="Ohta I."/>
            <person name="Ohta T."/>
            <person name="Okamoto M."/>
            <person name="Ono N."/>
            <person name="Saji S."/>
            <person name="Sakaguchi M."/>
            <person name="Sakai K."/>
            <person name="Shibata M."/>
            <person name="Shimokawa T."/>
            <person name="Song J."/>
            <person name="Takazaki Y."/>
            <person name="Terasawa K."/>
            <person name="Tsugane M."/>
            <person name="Tsuji K."/>
            <person name="Ueda S."/>
            <person name="Waki K."/>
            <person name="Yamagata H."/>
            <person name="Yamamoto M."/>
            <person name="Yamamoto S."/>
            <person name="Yamane H."/>
            <person name="Yoshiki S."/>
            <person name="Yoshihara R."/>
            <person name="Yukawa K."/>
            <person name="Zhong H."/>
            <person name="Yano M."/>
            <person name="Yuan Q."/>
            <person name="Ouyang S."/>
            <person name="Liu J."/>
            <person name="Jones K.M."/>
            <person name="Gansberger K."/>
            <person name="Moffat K."/>
            <person name="Hill J."/>
            <person name="Bera J."/>
            <person name="Fadrosh D."/>
            <person name="Jin S."/>
            <person name="Johri S."/>
            <person name="Kim M."/>
            <person name="Overton L."/>
            <person name="Reardon M."/>
            <person name="Tsitrin T."/>
            <person name="Vuong H."/>
            <person name="Weaver B."/>
            <person name="Ciecko A."/>
            <person name="Tallon L."/>
            <person name="Jackson J."/>
            <person name="Pai G."/>
            <person name="Aken S.V."/>
            <person name="Utterback T."/>
            <person name="Reidmuller S."/>
            <person name="Feldblyum T."/>
            <person name="Hsiao J."/>
            <person name="Zismann V."/>
            <person name="Iobst S."/>
            <person name="de Vazeille A.R."/>
            <person name="Buell C.R."/>
            <person name="Ying K."/>
            <person name="Li Y."/>
            <person name="Lu T."/>
            <person name="Huang Y."/>
            <person name="Zhao Q."/>
            <person name="Feng Q."/>
            <person name="Zhang L."/>
            <person name="Zhu J."/>
            <person name="Weng Q."/>
            <person name="Mu J."/>
            <person name="Lu Y."/>
            <person name="Fan D."/>
            <person name="Liu Y."/>
            <person name="Guan J."/>
            <person name="Zhang Y."/>
            <person name="Yu S."/>
            <person name="Liu X."/>
            <person name="Zhang Y."/>
            <person name="Hong G."/>
            <person name="Han B."/>
            <person name="Choisne N."/>
            <person name="Demange N."/>
            <person name="Orjeda G."/>
            <person name="Samain S."/>
            <person name="Cattolico L."/>
            <person name="Pelletier E."/>
            <person name="Couloux A."/>
            <person name="Segurens B."/>
            <person name="Wincker P."/>
            <person name="D'Hont A."/>
            <person name="Scarpelli C."/>
            <person name="Weissenbach J."/>
            <person name="Salanoubat M."/>
            <person name="Quetier F."/>
            <person name="Yu Y."/>
            <person name="Kim H.R."/>
            <person name="Rambo T."/>
            <person name="Currie J."/>
            <person name="Collura K."/>
            <person name="Luo M."/>
            <person name="Yang T."/>
            <person name="Ammiraju J.S.S."/>
            <person name="Engler F."/>
            <person name="Soderlund C."/>
            <person name="Wing R.A."/>
            <person name="Palmer L.E."/>
            <person name="de la Bastide M."/>
            <person name="Spiegel L."/>
            <person name="Nascimento L."/>
            <person name="Zutavern T."/>
            <person name="O'Shaughnessy A."/>
            <person name="Dike S."/>
            <person name="Dedhia N."/>
            <person name="Preston R."/>
            <person name="Balija V."/>
            <person name="McCombie W.R."/>
            <person name="Chow T."/>
            <person name="Chen H."/>
            <person name="Chung M."/>
            <person name="Chen C."/>
            <person name="Shaw J."/>
            <person name="Wu H."/>
            <person name="Hsiao K."/>
            <person name="Chao Y."/>
            <person name="Chu M."/>
            <person name="Cheng C."/>
            <person name="Hour A."/>
            <person name="Lee P."/>
            <person name="Lin S."/>
            <person name="Lin Y."/>
            <person name="Liou J."/>
            <person name="Liu S."/>
            <person name="Hsing Y."/>
            <person name="Raghuvanshi S."/>
            <person name="Mohanty A."/>
            <person name="Bharti A.K."/>
            <person name="Gaur A."/>
            <person name="Gupta V."/>
            <person name="Kumar D."/>
            <person name="Ravi V."/>
            <person name="Vij S."/>
            <person name="Kapur A."/>
            <person name="Khurana P."/>
            <person name="Khurana P."/>
            <person name="Khurana J.P."/>
            <person name="Tyagi A.K."/>
            <person name="Gaikwad K."/>
            <person name="Singh A."/>
            <person name="Dalal V."/>
            <person name="Srivastava S."/>
            <person name="Dixit A."/>
            <person name="Pal A.K."/>
            <person name="Ghazi I.A."/>
            <person name="Yadav M."/>
            <person name="Pandit A."/>
            <person name="Bhargava A."/>
            <person name="Sureshbabu K."/>
            <person name="Batra K."/>
            <person name="Sharma T.R."/>
            <person name="Mohapatra T."/>
            <person name="Singh N.K."/>
            <person name="Messing J."/>
            <person name="Nelson A.B."/>
            <person name="Fuks G."/>
            <person name="Kavchok S."/>
            <person name="Keizer G."/>
            <person name="Linton E."/>
            <person name="Llaca V."/>
            <person name="Song R."/>
            <person name="Tanyolac B."/>
            <person name="Young S."/>
            <person name="Ho-Il K."/>
            <person name="Hahn J.H."/>
            <person name="Sangsakoo G."/>
            <person name="Vanavichit A."/>
            <person name="de Mattos Luiz.A.T."/>
            <person name="Zimmer P.D."/>
            <person name="Malone G."/>
            <person name="Dellagostin O."/>
            <person name="de Oliveira A.C."/>
            <person name="Bevan M."/>
            <person name="Bancroft I."/>
            <person name="Minx P."/>
            <person name="Cordum H."/>
            <person name="Wilson R."/>
            <person name="Cheng Z."/>
            <person name="Jin W."/>
            <person name="Jiang J."/>
            <person name="Leong S.A."/>
            <person name="Iwama H."/>
            <person name="Gojobori T."/>
            <person name="Itoh T."/>
            <person name="Niimura Y."/>
            <person name="Fujii Y."/>
            <person name="Habara T."/>
            <person name="Sakai H."/>
            <person name="Sato Y."/>
            <person name="Wilson G."/>
            <person name="Kumar K."/>
            <person name="McCouch S."/>
            <person name="Juretic N."/>
            <person name="Hoen D."/>
            <person name="Wright S."/>
            <person name="Bruskiewich R."/>
            <person name="Bureau T."/>
            <person name="Miyao A."/>
            <person name="Hirochika H."/>
            <person name="Nishikawa T."/>
            <person name="Kadowaki K."/>
            <person name="Sugiura M."/>
            <person name="Burr B."/>
            <person name="Sasaki T."/>
        </authorList>
    </citation>
    <scope>NUCLEOTIDE SEQUENCE [LARGE SCALE GENOMIC DNA]</scope>
    <source>
        <strain evidence="3">cv. Nipponbare</strain>
    </source>
</reference>
<dbReference type="PaxDb" id="39947-A0A0P0W1C7"/>
<reference evidence="2 3" key="2">
    <citation type="journal article" date="2013" name="Plant Cell Physiol.">
        <title>Rice Annotation Project Database (RAP-DB): an integrative and interactive database for rice genomics.</title>
        <authorList>
            <person name="Sakai H."/>
            <person name="Lee S.S."/>
            <person name="Tanaka T."/>
            <person name="Numa H."/>
            <person name="Kim J."/>
            <person name="Kawahara Y."/>
            <person name="Wakimoto H."/>
            <person name="Yang C.C."/>
            <person name="Iwamoto M."/>
            <person name="Abe T."/>
            <person name="Yamada Y."/>
            <person name="Muto A."/>
            <person name="Inokuchi H."/>
            <person name="Ikemura T."/>
            <person name="Matsumoto T."/>
            <person name="Sasaki T."/>
            <person name="Itoh T."/>
        </authorList>
    </citation>
    <scope>NUCLEOTIDE SEQUENCE [LARGE SCALE GENOMIC DNA]</scope>
    <source>
        <strain evidence="3">cv. Nipponbare</strain>
    </source>
</reference>